<evidence type="ECO:0000256" key="3">
    <source>
        <dbReference type="ARBA" id="ARBA00022801"/>
    </source>
</evidence>
<dbReference type="Pfam" id="PF03352">
    <property type="entry name" value="Adenine_glyco"/>
    <property type="match status" value="1"/>
</dbReference>
<keyword evidence="2" id="KW-0227">DNA damage</keyword>
<comment type="function">
    <text evidence="7">Hydrolysis of the deoxyribose N-glycosidic bond to excise 3-methyladenine from the damaged DNA polymer formed by alkylation lesions.</text>
</comment>
<dbReference type="InterPro" id="IPR011257">
    <property type="entry name" value="DNA_glycosylase"/>
</dbReference>
<evidence type="ECO:0000256" key="8">
    <source>
        <dbReference type="ARBA" id="ARBA00066766"/>
    </source>
</evidence>
<dbReference type="EMBL" id="NPEF01000005">
    <property type="protein sequence ID" value="PJZ94758.1"/>
    <property type="molecule type" value="Genomic_DNA"/>
</dbReference>
<accession>A0A2N0BNB5</accession>
<evidence type="ECO:0000256" key="9">
    <source>
        <dbReference type="PIRSR" id="PIRSR604597-1"/>
    </source>
</evidence>
<gene>
    <name evidence="10" type="ORF">CH379_007680</name>
    <name evidence="11" type="ORF">CH379_01055</name>
</gene>
<evidence type="ECO:0000256" key="5">
    <source>
        <dbReference type="ARBA" id="ARBA00023204"/>
    </source>
</evidence>
<feature type="binding site" evidence="9">
    <location>
        <position position="10"/>
    </location>
    <ligand>
        <name>Zn(2+)</name>
        <dbReference type="ChEBI" id="CHEBI:29105"/>
    </ligand>
</feature>
<evidence type="ECO:0000256" key="6">
    <source>
        <dbReference type="ARBA" id="ARBA00052558"/>
    </source>
</evidence>
<sequence>MKRHSNLPRCAWAGKDPLYIDYHDREWGRPLHDDKKLFEFLILEGAQAGLSWITILKKRENYRKAFDGFDPVKVAKYSEKKIRSLLSNEGIVRNELKIRSAVANASCFLNIQKEYGSFDSFIWGFVGGKPMFNSWKSLREVPATTRISDAMSKDLKKRGFKFVGSTICYAFMQATGMVMDHVVDCHRFVKRKS</sequence>
<feature type="binding site" evidence="9">
    <location>
        <position position="181"/>
    </location>
    <ligand>
        <name>Zn(2+)</name>
        <dbReference type="ChEBI" id="CHEBI:29105"/>
    </ligand>
</feature>
<protein>
    <recommendedName>
        <fullName evidence="8">DNA-3-methyladenine glycosylase I</fullName>
        <ecNumber evidence="8">3.2.2.20</ecNumber>
    </recommendedName>
</protein>
<evidence type="ECO:0000313" key="12">
    <source>
        <dbReference type="Proteomes" id="UP000232122"/>
    </source>
</evidence>
<dbReference type="InterPro" id="IPR005019">
    <property type="entry name" value="Adenine_glyco"/>
</dbReference>
<keyword evidence="10" id="KW-0326">Glycosidase</keyword>
<evidence type="ECO:0000256" key="2">
    <source>
        <dbReference type="ARBA" id="ARBA00022763"/>
    </source>
</evidence>
<reference evidence="11" key="1">
    <citation type="submission" date="2017-07" db="EMBL/GenBank/DDBJ databases">
        <title>Leptospira spp. isolated from tropical soils.</title>
        <authorList>
            <person name="Thibeaux R."/>
            <person name="Iraola G."/>
            <person name="Ferres I."/>
            <person name="Bierque E."/>
            <person name="Girault D."/>
            <person name="Soupe-Gilbert M.-E."/>
            <person name="Picardeau M."/>
            <person name="Goarant C."/>
        </authorList>
    </citation>
    <scope>NUCLEOTIDE SEQUENCE [LARGE SCALE GENOMIC DNA]</scope>
    <source>
        <strain evidence="11">ATI7-C-A5</strain>
    </source>
</reference>
<dbReference type="Gene3D" id="1.10.340.30">
    <property type="entry name" value="Hypothetical protein, domain 2"/>
    <property type="match status" value="1"/>
</dbReference>
<keyword evidence="3 10" id="KW-0378">Hydrolase</keyword>
<evidence type="ECO:0000313" key="10">
    <source>
        <dbReference type="EMBL" id="MDV6235503.1"/>
    </source>
</evidence>
<dbReference type="NCBIfam" id="TIGR00624">
    <property type="entry name" value="tag"/>
    <property type="match status" value="1"/>
</dbReference>
<keyword evidence="1 9" id="KW-0479">Metal-binding</keyword>
<evidence type="ECO:0000313" key="11">
    <source>
        <dbReference type="EMBL" id="PJZ94758.1"/>
    </source>
</evidence>
<evidence type="ECO:0000256" key="4">
    <source>
        <dbReference type="ARBA" id="ARBA00022833"/>
    </source>
</evidence>
<evidence type="ECO:0000256" key="1">
    <source>
        <dbReference type="ARBA" id="ARBA00022723"/>
    </source>
</evidence>
<proteinExistence type="predicted"/>
<dbReference type="AlphaFoldDB" id="A0A2N0BDZ3"/>
<dbReference type="GO" id="GO:0008725">
    <property type="term" value="F:DNA-3-methyladenine glycosylase activity"/>
    <property type="evidence" value="ECO:0007669"/>
    <property type="project" value="UniProtKB-EC"/>
</dbReference>
<keyword evidence="12" id="KW-1185">Reference proteome</keyword>
<feature type="binding site" evidence="9">
    <location>
        <position position="185"/>
    </location>
    <ligand>
        <name>Zn(2+)</name>
        <dbReference type="ChEBI" id="CHEBI:29105"/>
    </ligand>
</feature>
<comment type="catalytic activity">
    <reaction evidence="6">
        <text>Hydrolysis of alkylated DNA, releasing 3-methyladenine.</text>
        <dbReference type="EC" id="3.2.2.20"/>
    </reaction>
</comment>
<dbReference type="EC" id="3.2.2.20" evidence="8"/>
<dbReference type="PANTHER" id="PTHR30037:SF4">
    <property type="entry name" value="DNA-3-METHYLADENINE GLYCOSYLASE I"/>
    <property type="match status" value="1"/>
</dbReference>
<dbReference type="GO" id="GO:0006284">
    <property type="term" value="P:base-excision repair"/>
    <property type="evidence" value="ECO:0007669"/>
    <property type="project" value="InterPro"/>
</dbReference>
<dbReference type="InterPro" id="IPR004597">
    <property type="entry name" value="Tag"/>
</dbReference>
<accession>A0A2N0BDZ3</accession>
<dbReference type="PANTHER" id="PTHR30037">
    <property type="entry name" value="DNA-3-METHYLADENINE GLYCOSYLASE 1"/>
    <property type="match status" value="1"/>
</dbReference>
<dbReference type="GO" id="GO:0046872">
    <property type="term" value="F:metal ion binding"/>
    <property type="evidence" value="ECO:0007669"/>
    <property type="project" value="UniProtKB-KW"/>
</dbReference>
<dbReference type="RefSeq" id="WP_100746093.1">
    <property type="nucleotide sequence ID" value="NZ_NPEF02000008.1"/>
</dbReference>
<dbReference type="FunFam" id="1.10.340.30:FF:000009">
    <property type="entry name" value="DNA-3-methyladenine glycosylase I"/>
    <property type="match status" value="1"/>
</dbReference>
<organism evidence="11">
    <name type="scientific">Leptospira ellisii</name>
    <dbReference type="NCBI Taxonomy" id="2023197"/>
    <lineage>
        <taxon>Bacteria</taxon>
        <taxon>Pseudomonadati</taxon>
        <taxon>Spirochaetota</taxon>
        <taxon>Spirochaetia</taxon>
        <taxon>Leptospirales</taxon>
        <taxon>Leptospiraceae</taxon>
        <taxon>Leptospira</taxon>
    </lineage>
</organism>
<keyword evidence="4 9" id="KW-0862">Zinc</keyword>
<reference evidence="10" key="3">
    <citation type="submission" date="2023-10" db="EMBL/GenBank/DDBJ databases">
        <authorList>
            <person name="Picardeau M."/>
            <person name="Thibeaux R."/>
        </authorList>
    </citation>
    <scope>NUCLEOTIDE SEQUENCE</scope>
    <source>
        <strain evidence="10">ATI7-C-A5</strain>
    </source>
</reference>
<keyword evidence="5" id="KW-0234">DNA repair</keyword>
<dbReference type="EMBL" id="NPEF02000008">
    <property type="protein sequence ID" value="MDV6235503.1"/>
    <property type="molecule type" value="Genomic_DNA"/>
</dbReference>
<dbReference type="SUPFAM" id="SSF48150">
    <property type="entry name" value="DNA-glycosylase"/>
    <property type="match status" value="1"/>
</dbReference>
<name>A0A2N0BDZ3_9LEPT</name>
<reference evidence="10 12" key="2">
    <citation type="journal article" date="2018" name="Microb. Genom.">
        <title>Deciphering the unexplored Leptospira diversity from soils uncovers genomic evolution to virulence.</title>
        <authorList>
            <person name="Thibeaux R."/>
            <person name="Iraola G."/>
            <person name="Ferres I."/>
            <person name="Bierque E."/>
            <person name="Girault D."/>
            <person name="Soupe-Gilbert M.E."/>
            <person name="Picardeau M."/>
            <person name="Goarant C."/>
        </authorList>
    </citation>
    <scope>NUCLEOTIDE SEQUENCE [LARGE SCALE GENOMIC DNA]</scope>
    <source>
        <strain evidence="10 12">ATI7-C-A5</strain>
    </source>
</reference>
<comment type="caution">
    <text evidence="11">The sequence shown here is derived from an EMBL/GenBank/DDBJ whole genome shotgun (WGS) entry which is preliminary data.</text>
</comment>
<dbReference type="OrthoDB" id="9807664at2"/>
<feature type="binding site" evidence="9">
    <location>
        <position position="23"/>
    </location>
    <ligand>
        <name>Zn(2+)</name>
        <dbReference type="ChEBI" id="CHEBI:29105"/>
    </ligand>
</feature>
<evidence type="ECO:0000256" key="7">
    <source>
        <dbReference type="ARBA" id="ARBA00057608"/>
    </source>
</evidence>
<dbReference type="InterPro" id="IPR052891">
    <property type="entry name" value="DNA-3mA_glycosylase"/>
</dbReference>
<dbReference type="Proteomes" id="UP000232122">
    <property type="component" value="Unassembled WGS sequence"/>
</dbReference>